<dbReference type="GO" id="GO:0019433">
    <property type="term" value="P:triglyceride catabolic process"/>
    <property type="evidence" value="ECO:0007669"/>
    <property type="project" value="TreeGrafter"/>
</dbReference>
<keyword evidence="5" id="KW-1133">Transmembrane helix</keyword>
<dbReference type="PROSITE" id="PS00061">
    <property type="entry name" value="ADH_SHORT"/>
    <property type="match status" value="1"/>
</dbReference>
<dbReference type="PANTHER" id="PTHR44169">
    <property type="entry name" value="NADPH-DEPENDENT 1-ACYLDIHYDROXYACETONE PHOSPHATE REDUCTASE"/>
    <property type="match status" value="1"/>
</dbReference>
<dbReference type="InParanoid" id="H2AW40"/>
<accession>H2AW40</accession>
<evidence type="ECO:0000256" key="5">
    <source>
        <dbReference type="SAM" id="Phobius"/>
    </source>
</evidence>
<dbReference type="OrthoDB" id="2102561at2759"/>
<dbReference type="InterPro" id="IPR002347">
    <property type="entry name" value="SDR_fam"/>
</dbReference>
<dbReference type="EMBL" id="HE650825">
    <property type="protein sequence ID" value="CCF58590.1"/>
    <property type="molecule type" value="Genomic_DNA"/>
</dbReference>
<comment type="similarity">
    <text evidence="1 4">Belongs to the short-chain dehydrogenases/reductases (SDR) family.</text>
</comment>
<feature type="transmembrane region" description="Helical" evidence="5">
    <location>
        <begin position="252"/>
        <end position="273"/>
    </location>
</feature>
<dbReference type="PRINTS" id="PR00081">
    <property type="entry name" value="GDHRDH"/>
</dbReference>
<organism evidence="6 7">
    <name type="scientific">Kazachstania africana (strain ATCC 22294 / BCRC 22015 / CBS 2517 / CECT 1963 / NBRC 1671 / NRRL Y-8276)</name>
    <name type="common">Yeast</name>
    <name type="synonym">Kluyveromyces africanus</name>
    <dbReference type="NCBI Taxonomy" id="1071382"/>
    <lineage>
        <taxon>Eukaryota</taxon>
        <taxon>Fungi</taxon>
        <taxon>Dikarya</taxon>
        <taxon>Ascomycota</taxon>
        <taxon>Saccharomycotina</taxon>
        <taxon>Saccharomycetes</taxon>
        <taxon>Saccharomycetales</taxon>
        <taxon>Saccharomycetaceae</taxon>
        <taxon>Kazachstania</taxon>
    </lineage>
</organism>
<dbReference type="GO" id="GO:0006654">
    <property type="term" value="P:phosphatidic acid biosynthetic process"/>
    <property type="evidence" value="ECO:0007669"/>
    <property type="project" value="TreeGrafter"/>
</dbReference>
<protein>
    <submittedName>
        <fullName evidence="6">Uncharacterized protein</fullName>
    </submittedName>
</protein>
<dbReference type="GO" id="GO:0005811">
    <property type="term" value="C:lipid droplet"/>
    <property type="evidence" value="ECO:0007669"/>
    <property type="project" value="TreeGrafter"/>
</dbReference>
<evidence type="ECO:0000256" key="3">
    <source>
        <dbReference type="ARBA" id="ARBA00023002"/>
    </source>
</evidence>
<dbReference type="Pfam" id="PF00106">
    <property type="entry name" value="adh_short"/>
    <property type="match status" value="1"/>
</dbReference>
<evidence type="ECO:0000313" key="6">
    <source>
        <dbReference type="EMBL" id="CCF58590.1"/>
    </source>
</evidence>
<reference evidence="6 7" key="1">
    <citation type="journal article" date="2011" name="Proc. Natl. Acad. Sci. U.S.A.">
        <title>Evolutionary erosion of yeast sex chromosomes by mating-type switching accidents.</title>
        <authorList>
            <person name="Gordon J.L."/>
            <person name="Armisen D."/>
            <person name="Proux-Wera E."/>
            <person name="Oheigeartaigh S.S."/>
            <person name="Byrne K.P."/>
            <person name="Wolfe K.H."/>
        </authorList>
    </citation>
    <scope>NUCLEOTIDE SEQUENCE [LARGE SCALE GENOMIC DNA]</scope>
    <source>
        <strain evidence="7">ATCC 22294 / BCRC 22015 / CBS 2517 / CECT 1963 / NBRC 1671 / NRRL Y-8276</strain>
    </source>
</reference>
<evidence type="ECO:0000256" key="4">
    <source>
        <dbReference type="RuleBase" id="RU000363"/>
    </source>
</evidence>
<keyword evidence="3" id="KW-0560">Oxidoreductase</keyword>
<dbReference type="PRINTS" id="PR00080">
    <property type="entry name" value="SDRFAMILY"/>
</dbReference>
<dbReference type="HOGENOM" id="CLU_010194_2_9_1"/>
<dbReference type="PANTHER" id="PTHR44169:SF6">
    <property type="entry name" value="NADPH-DEPENDENT 1-ACYLDIHYDROXYACETONE PHOSPHATE REDUCTASE"/>
    <property type="match status" value="1"/>
</dbReference>
<evidence type="ECO:0000256" key="2">
    <source>
        <dbReference type="ARBA" id="ARBA00022857"/>
    </source>
</evidence>
<keyword evidence="5" id="KW-0812">Transmembrane</keyword>
<dbReference type="GeneID" id="13884037"/>
<dbReference type="GO" id="GO:0004806">
    <property type="term" value="F:triacylglycerol lipase activity"/>
    <property type="evidence" value="ECO:0007669"/>
    <property type="project" value="TreeGrafter"/>
</dbReference>
<gene>
    <name evidence="6" type="primary">KAFR0E04400</name>
    <name evidence="6" type="ORF">KAFR_0E04400</name>
</gene>
<dbReference type="RefSeq" id="XP_003957725.1">
    <property type="nucleotide sequence ID" value="XM_003957676.1"/>
</dbReference>
<dbReference type="AlphaFoldDB" id="H2AW40"/>
<keyword evidence="5" id="KW-0472">Membrane</keyword>
<dbReference type="KEGG" id="kaf:KAFR_0E04400"/>
<dbReference type="SUPFAM" id="SSF51735">
    <property type="entry name" value="NAD(P)-binding Rossmann-fold domains"/>
    <property type="match status" value="1"/>
</dbReference>
<evidence type="ECO:0000313" key="7">
    <source>
        <dbReference type="Proteomes" id="UP000005220"/>
    </source>
</evidence>
<dbReference type="GO" id="GO:0005783">
    <property type="term" value="C:endoplasmic reticulum"/>
    <property type="evidence" value="ECO:0007669"/>
    <property type="project" value="TreeGrafter"/>
</dbReference>
<name>H2AW40_KAZAF</name>
<dbReference type="eggNOG" id="KOG1209">
    <property type="taxonomic scope" value="Eukaryota"/>
</dbReference>
<dbReference type="Gene3D" id="3.40.50.720">
    <property type="entry name" value="NAD(P)-binding Rossmann-like Domain"/>
    <property type="match status" value="1"/>
</dbReference>
<keyword evidence="2" id="KW-0521">NADP</keyword>
<dbReference type="InterPro" id="IPR020904">
    <property type="entry name" value="Sc_DH/Rdtase_CS"/>
</dbReference>
<dbReference type="CDD" id="cd05374">
    <property type="entry name" value="17beta-HSD-like_SDR_c"/>
    <property type="match status" value="1"/>
</dbReference>
<proteinExistence type="inferred from homology"/>
<keyword evidence="7" id="KW-1185">Reference proteome</keyword>
<dbReference type="STRING" id="1071382.H2AW40"/>
<dbReference type="Proteomes" id="UP000005220">
    <property type="component" value="Chromosome 5"/>
</dbReference>
<evidence type="ECO:0000256" key="1">
    <source>
        <dbReference type="ARBA" id="ARBA00006484"/>
    </source>
</evidence>
<dbReference type="GO" id="GO:0000140">
    <property type="term" value="F:acylglycerone-phosphate reductase (NADP+) activity"/>
    <property type="evidence" value="ECO:0007669"/>
    <property type="project" value="TreeGrafter"/>
</dbReference>
<sequence length="294" mass="32600">MSSSEGQQDRKVAVVTGASSGIGYSVAKELAANGFVVYACSRRMEPMEPLVKEFGSDLVRLYQLDISEYAEIVQLKEYLEKELPGGKLDVLYNNAGQACSYPALDVTNEMVEDCFKVNVVGHINMTSQLAKFVINAKGTIVFTGSVTGLISIPFITIYSATKSAIHQYARGLHLELKPFGVRVINAVTGAVQTNIGDRKAIPENSLYNSKEGLSAFRSRDPISKMSSDSYAKEMVKDILSARNPVDVYRGRFARLILFMYTLLPLWLTTRLLYKKCRLDKLGHALKERDTSKTD</sequence>
<dbReference type="InterPro" id="IPR036291">
    <property type="entry name" value="NAD(P)-bd_dom_sf"/>
</dbReference>